<feature type="domain" description="Response regulatory" evidence="2">
    <location>
        <begin position="2"/>
        <end position="116"/>
    </location>
</feature>
<dbReference type="SMART" id="SM01012">
    <property type="entry name" value="ANTAR"/>
    <property type="match status" value="1"/>
</dbReference>
<evidence type="ECO:0000259" key="3">
    <source>
        <dbReference type="PROSITE" id="PS50921"/>
    </source>
</evidence>
<dbReference type="SUPFAM" id="SSF52172">
    <property type="entry name" value="CheY-like"/>
    <property type="match status" value="1"/>
</dbReference>
<dbReference type="Pfam" id="PF03861">
    <property type="entry name" value="ANTAR"/>
    <property type="match status" value="1"/>
</dbReference>
<dbReference type="HOGENOM" id="CLU_000445_65_0_0"/>
<dbReference type="Gene3D" id="1.10.10.10">
    <property type="entry name" value="Winged helix-like DNA-binding domain superfamily/Winged helix DNA-binding domain"/>
    <property type="match status" value="1"/>
</dbReference>
<dbReference type="GO" id="GO:0000160">
    <property type="term" value="P:phosphorelay signal transduction system"/>
    <property type="evidence" value="ECO:0007669"/>
    <property type="project" value="InterPro"/>
</dbReference>
<gene>
    <name evidence="4" type="ORF">OP10G_1421</name>
</gene>
<dbReference type="KEGG" id="fgi:OP10G_1421"/>
<feature type="modified residue" description="4-aspartylphosphate" evidence="1">
    <location>
        <position position="52"/>
    </location>
</feature>
<dbReference type="InterPro" id="IPR052048">
    <property type="entry name" value="ST_Response_Regulator"/>
</dbReference>
<dbReference type="InterPro" id="IPR011006">
    <property type="entry name" value="CheY-like_superfamily"/>
</dbReference>
<dbReference type="Proteomes" id="UP000027982">
    <property type="component" value="Chromosome"/>
</dbReference>
<reference evidence="4 5" key="1">
    <citation type="journal article" date="2014" name="PLoS ONE">
        <title>The first complete genome sequence of the class fimbriimonadia in the phylum armatimonadetes.</title>
        <authorList>
            <person name="Hu Z.Y."/>
            <person name="Wang Y.Z."/>
            <person name="Im W.T."/>
            <person name="Wang S.Y."/>
            <person name="Zhao G.P."/>
            <person name="Zheng H.J."/>
            <person name="Quan Z.X."/>
        </authorList>
    </citation>
    <scope>NUCLEOTIDE SEQUENCE [LARGE SCALE GENOMIC DNA]</scope>
    <source>
        <strain evidence="4">Gsoil 348</strain>
    </source>
</reference>
<dbReference type="InterPro" id="IPR001789">
    <property type="entry name" value="Sig_transdc_resp-reg_receiver"/>
</dbReference>
<dbReference type="AlphaFoldDB" id="A0A068NT29"/>
<dbReference type="EMBL" id="CP007139">
    <property type="protein sequence ID" value="AIE84789.1"/>
    <property type="molecule type" value="Genomic_DNA"/>
</dbReference>
<dbReference type="PROSITE" id="PS50921">
    <property type="entry name" value="ANTAR"/>
    <property type="match status" value="1"/>
</dbReference>
<accession>A0A068NT29</accession>
<dbReference type="RefSeq" id="WP_025226597.1">
    <property type="nucleotide sequence ID" value="NZ_CP007139.1"/>
</dbReference>
<dbReference type="PANTHER" id="PTHR43228:SF1">
    <property type="entry name" value="TWO-COMPONENT RESPONSE REGULATOR ARR22"/>
    <property type="match status" value="1"/>
</dbReference>
<evidence type="ECO:0000259" key="2">
    <source>
        <dbReference type="PROSITE" id="PS50110"/>
    </source>
</evidence>
<dbReference type="Gene3D" id="3.40.50.2300">
    <property type="match status" value="1"/>
</dbReference>
<dbReference type="PIRSF" id="PIRSF036382">
    <property type="entry name" value="RR_antiterm"/>
    <property type="match status" value="1"/>
</dbReference>
<dbReference type="GO" id="GO:0003723">
    <property type="term" value="F:RNA binding"/>
    <property type="evidence" value="ECO:0007669"/>
    <property type="project" value="InterPro"/>
</dbReference>
<dbReference type="STRING" id="661478.OP10G_1421"/>
<keyword evidence="1" id="KW-0597">Phosphoprotein</keyword>
<dbReference type="PANTHER" id="PTHR43228">
    <property type="entry name" value="TWO-COMPONENT RESPONSE REGULATOR"/>
    <property type="match status" value="1"/>
</dbReference>
<dbReference type="Pfam" id="PF00072">
    <property type="entry name" value="Response_reg"/>
    <property type="match status" value="1"/>
</dbReference>
<dbReference type="InterPro" id="IPR036388">
    <property type="entry name" value="WH-like_DNA-bd_sf"/>
</dbReference>
<name>A0A068NT29_FIMGI</name>
<dbReference type="InterPro" id="IPR008327">
    <property type="entry name" value="Sig_transdc_resp-reg_antiterm"/>
</dbReference>
<dbReference type="PROSITE" id="PS50110">
    <property type="entry name" value="RESPONSE_REGULATORY"/>
    <property type="match status" value="1"/>
</dbReference>
<dbReference type="eggNOG" id="COG3707">
    <property type="taxonomic scope" value="Bacteria"/>
</dbReference>
<sequence length="188" mass="21172">MRVLIADDDPIIRLDLKQMLENLGYDVVAEAGDGQQAVDLARETNPDVCILDVKMPVMDGIEAVNIITDENIAPTILLTAYSDRELVDRAKAAGVFAYLVKPFKPSDLPPSIEVARSRFEQNMHLNNEVTTLQERLEARKLVDRAKGILMDEHKLNESEAYRRIQIQSMNLRKTMREVAEAIILAKSV</sequence>
<dbReference type="SMART" id="SM00448">
    <property type="entry name" value="REC"/>
    <property type="match status" value="1"/>
</dbReference>
<evidence type="ECO:0000313" key="5">
    <source>
        <dbReference type="Proteomes" id="UP000027982"/>
    </source>
</evidence>
<feature type="domain" description="ANTAR" evidence="3">
    <location>
        <begin position="122"/>
        <end position="183"/>
    </location>
</feature>
<evidence type="ECO:0000313" key="4">
    <source>
        <dbReference type="EMBL" id="AIE84789.1"/>
    </source>
</evidence>
<keyword evidence="5" id="KW-1185">Reference proteome</keyword>
<dbReference type="InterPro" id="IPR005561">
    <property type="entry name" value="ANTAR"/>
</dbReference>
<organism evidence="4 5">
    <name type="scientific">Fimbriimonas ginsengisoli Gsoil 348</name>
    <dbReference type="NCBI Taxonomy" id="661478"/>
    <lineage>
        <taxon>Bacteria</taxon>
        <taxon>Bacillati</taxon>
        <taxon>Armatimonadota</taxon>
        <taxon>Fimbriimonadia</taxon>
        <taxon>Fimbriimonadales</taxon>
        <taxon>Fimbriimonadaceae</taxon>
        <taxon>Fimbriimonas</taxon>
    </lineage>
</organism>
<proteinExistence type="predicted"/>
<evidence type="ECO:0000256" key="1">
    <source>
        <dbReference type="PROSITE-ProRule" id="PRU00169"/>
    </source>
</evidence>
<dbReference type="OrthoDB" id="9808843at2"/>
<protein>
    <submittedName>
        <fullName evidence="4">Two-component system, regulatory protein</fullName>
    </submittedName>
</protein>